<sequence>MNGNSAKVGSDQIDQPNMCYENTKSEYMAQTFFLLYITIATVVGNSAICCSIYHNQTLHRFSNYLVMSLALSDLMVAFFSLPMRIHQSVHNTNWCLSESTCVFWIWADLACRCTCFANLALISVDRFVATRYPLRYHRIITQRGGRLMLIYIWFHGATIASLGLHNWTSSAIPAFVIDNPLGCRKTPDPAFYTFATCVGFFLPLFIIGASYSYVFFHLLETLEIYKQQDISRASIPCSRRHCQ</sequence>
<organism evidence="11 12">
    <name type="scientific">Desmophyllum pertusum</name>
    <dbReference type="NCBI Taxonomy" id="174260"/>
    <lineage>
        <taxon>Eukaryota</taxon>
        <taxon>Metazoa</taxon>
        <taxon>Cnidaria</taxon>
        <taxon>Anthozoa</taxon>
        <taxon>Hexacorallia</taxon>
        <taxon>Scleractinia</taxon>
        <taxon>Caryophylliina</taxon>
        <taxon>Caryophylliidae</taxon>
        <taxon>Desmophyllum</taxon>
    </lineage>
</organism>
<evidence type="ECO:0000259" key="10">
    <source>
        <dbReference type="PROSITE" id="PS50262"/>
    </source>
</evidence>
<dbReference type="PANTHER" id="PTHR24248">
    <property type="entry name" value="ADRENERGIC RECEPTOR-RELATED G-PROTEIN COUPLED RECEPTOR"/>
    <property type="match status" value="1"/>
</dbReference>
<feature type="transmembrane region" description="Helical" evidence="9">
    <location>
        <begin position="190"/>
        <end position="216"/>
    </location>
</feature>
<dbReference type="InterPro" id="IPR000276">
    <property type="entry name" value="GPCR_Rhodpsn"/>
</dbReference>
<dbReference type="AlphaFoldDB" id="A0A9W9ZHV8"/>
<dbReference type="Pfam" id="PF00001">
    <property type="entry name" value="7tm_1"/>
    <property type="match status" value="1"/>
</dbReference>
<dbReference type="InterPro" id="IPR017452">
    <property type="entry name" value="GPCR_Rhodpsn_7TM"/>
</dbReference>
<keyword evidence="12" id="KW-1185">Reference proteome</keyword>
<evidence type="ECO:0000256" key="8">
    <source>
        <dbReference type="ARBA" id="ARBA00023224"/>
    </source>
</evidence>
<dbReference type="Gene3D" id="1.20.1070.10">
    <property type="entry name" value="Rhodopsin 7-helix transmembrane proteins"/>
    <property type="match status" value="1"/>
</dbReference>
<dbReference type="OrthoDB" id="5977853at2759"/>
<gene>
    <name evidence="11" type="ORF">OS493_001377</name>
</gene>
<evidence type="ECO:0000256" key="6">
    <source>
        <dbReference type="ARBA" id="ARBA00023136"/>
    </source>
</evidence>
<feature type="transmembrane region" description="Helical" evidence="9">
    <location>
        <begin position="145"/>
        <end position="164"/>
    </location>
</feature>
<keyword evidence="5" id="KW-0297">G-protein coupled receptor</keyword>
<reference evidence="11" key="1">
    <citation type="submission" date="2023-01" db="EMBL/GenBank/DDBJ databases">
        <title>Genome assembly of the deep-sea coral Lophelia pertusa.</title>
        <authorList>
            <person name="Herrera S."/>
            <person name="Cordes E."/>
        </authorList>
    </citation>
    <scope>NUCLEOTIDE SEQUENCE</scope>
    <source>
        <strain evidence="11">USNM1676648</strain>
        <tissue evidence="11">Polyp</tissue>
    </source>
</reference>
<keyword evidence="4 9" id="KW-1133">Transmembrane helix</keyword>
<comment type="caution">
    <text evidence="11">The sequence shown here is derived from an EMBL/GenBank/DDBJ whole genome shotgun (WGS) entry which is preliminary data.</text>
</comment>
<dbReference type="GO" id="GO:0004930">
    <property type="term" value="F:G protein-coupled receptor activity"/>
    <property type="evidence" value="ECO:0007669"/>
    <property type="project" value="UniProtKB-KW"/>
</dbReference>
<proteinExistence type="predicted"/>
<evidence type="ECO:0000313" key="12">
    <source>
        <dbReference type="Proteomes" id="UP001163046"/>
    </source>
</evidence>
<keyword evidence="2" id="KW-1003">Cell membrane</keyword>
<keyword evidence="8" id="KW-0807">Transducer</keyword>
<evidence type="ECO:0000256" key="9">
    <source>
        <dbReference type="SAM" id="Phobius"/>
    </source>
</evidence>
<protein>
    <recommendedName>
        <fullName evidence="10">G-protein coupled receptors family 1 profile domain-containing protein</fullName>
    </recommendedName>
</protein>
<feature type="domain" description="G-protein coupled receptors family 1 profile" evidence="10">
    <location>
        <begin position="44"/>
        <end position="243"/>
    </location>
</feature>
<comment type="subcellular location">
    <subcellularLocation>
        <location evidence="1">Cell membrane</location>
        <topology evidence="1">Multi-pass membrane protein</topology>
    </subcellularLocation>
</comment>
<evidence type="ECO:0000256" key="4">
    <source>
        <dbReference type="ARBA" id="ARBA00022989"/>
    </source>
</evidence>
<evidence type="ECO:0000256" key="5">
    <source>
        <dbReference type="ARBA" id="ARBA00023040"/>
    </source>
</evidence>
<dbReference type="SUPFAM" id="SSF81321">
    <property type="entry name" value="Family A G protein-coupled receptor-like"/>
    <property type="match status" value="1"/>
</dbReference>
<evidence type="ECO:0000256" key="7">
    <source>
        <dbReference type="ARBA" id="ARBA00023170"/>
    </source>
</evidence>
<feature type="transmembrane region" description="Helical" evidence="9">
    <location>
        <begin position="33"/>
        <end position="53"/>
    </location>
</feature>
<dbReference type="PRINTS" id="PR00237">
    <property type="entry name" value="GPCRRHODOPSN"/>
</dbReference>
<evidence type="ECO:0000256" key="1">
    <source>
        <dbReference type="ARBA" id="ARBA00004651"/>
    </source>
</evidence>
<feature type="transmembrane region" description="Helical" evidence="9">
    <location>
        <begin position="65"/>
        <end position="83"/>
    </location>
</feature>
<evidence type="ECO:0000256" key="3">
    <source>
        <dbReference type="ARBA" id="ARBA00022692"/>
    </source>
</evidence>
<dbReference type="GO" id="GO:0005886">
    <property type="term" value="C:plasma membrane"/>
    <property type="evidence" value="ECO:0007669"/>
    <property type="project" value="UniProtKB-SubCell"/>
</dbReference>
<keyword evidence="7" id="KW-0675">Receptor</keyword>
<accession>A0A9W9ZHV8</accession>
<dbReference type="EMBL" id="MU826350">
    <property type="protein sequence ID" value="KAJ7381259.1"/>
    <property type="molecule type" value="Genomic_DNA"/>
</dbReference>
<keyword evidence="6 9" id="KW-0472">Membrane</keyword>
<evidence type="ECO:0000256" key="2">
    <source>
        <dbReference type="ARBA" id="ARBA00022475"/>
    </source>
</evidence>
<evidence type="ECO:0000313" key="11">
    <source>
        <dbReference type="EMBL" id="KAJ7381259.1"/>
    </source>
</evidence>
<keyword evidence="3 9" id="KW-0812">Transmembrane</keyword>
<dbReference type="PROSITE" id="PS50262">
    <property type="entry name" value="G_PROTEIN_RECEP_F1_2"/>
    <property type="match status" value="1"/>
</dbReference>
<feature type="transmembrane region" description="Helical" evidence="9">
    <location>
        <begin position="103"/>
        <end position="124"/>
    </location>
</feature>
<name>A0A9W9ZHV8_9CNID</name>
<dbReference type="Proteomes" id="UP001163046">
    <property type="component" value="Unassembled WGS sequence"/>
</dbReference>